<reference evidence="1 2" key="1">
    <citation type="journal article" date="2019" name="Nat. Ecol. Evol.">
        <title>Megaphylogeny resolves global patterns of mushroom evolution.</title>
        <authorList>
            <person name="Varga T."/>
            <person name="Krizsan K."/>
            <person name="Foldi C."/>
            <person name="Dima B."/>
            <person name="Sanchez-Garcia M."/>
            <person name="Sanchez-Ramirez S."/>
            <person name="Szollosi G.J."/>
            <person name="Szarkandi J.G."/>
            <person name="Papp V."/>
            <person name="Albert L."/>
            <person name="Andreopoulos W."/>
            <person name="Angelini C."/>
            <person name="Antonin V."/>
            <person name="Barry K.W."/>
            <person name="Bougher N.L."/>
            <person name="Buchanan P."/>
            <person name="Buyck B."/>
            <person name="Bense V."/>
            <person name="Catcheside P."/>
            <person name="Chovatia M."/>
            <person name="Cooper J."/>
            <person name="Damon W."/>
            <person name="Desjardin D."/>
            <person name="Finy P."/>
            <person name="Geml J."/>
            <person name="Haridas S."/>
            <person name="Hughes K."/>
            <person name="Justo A."/>
            <person name="Karasinski D."/>
            <person name="Kautmanova I."/>
            <person name="Kiss B."/>
            <person name="Kocsube S."/>
            <person name="Kotiranta H."/>
            <person name="LaButti K.M."/>
            <person name="Lechner B.E."/>
            <person name="Liimatainen K."/>
            <person name="Lipzen A."/>
            <person name="Lukacs Z."/>
            <person name="Mihaltcheva S."/>
            <person name="Morgado L.N."/>
            <person name="Niskanen T."/>
            <person name="Noordeloos M.E."/>
            <person name="Ohm R.A."/>
            <person name="Ortiz-Santana B."/>
            <person name="Ovrebo C."/>
            <person name="Racz N."/>
            <person name="Riley R."/>
            <person name="Savchenko A."/>
            <person name="Shiryaev A."/>
            <person name="Soop K."/>
            <person name="Spirin V."/>
            <person name="Szebenyi C."/>
            <person name="Tomsovsky M."/>
            <person name="Tulloss R.E."/>
            <person name="Uehling J."/>
            <person name="Grigoriev I.V."/>
            <person name="Vagvolgyi C."/>
            <person name="Papp T."/>
            <person name="Martin F.M."/>
            <person name="Miettinen O."/>
            <person name="Hibbett D.S."/>
            <person name="Nagy L.G."/>
        </authorList>
    </citation>
    <scope>NUCLEOTIDE SEQUENCE [LARGE SCALE GENOMIC DNA]</scope>
    <source>
        <strain evidence="1 2">NL-1719</strain>
    </source>
</reference>
<evidence type="ECO:0000313" key="1">
    <source>
        <dbReference type="EMBL" id="TFK61029.1"/>
    </source>
</evidence>
<sequence length="490" mass="54955">MASIIDIQSEQPLNVDNHTREIQFILFTLAHSAVEDLTQRLPAECVAEILLWTRDDSPEGEKVLVVVKLTAVCSRWRSIALQDSRLWSVIDVPHISGVETCLSRTSQAPLSLFFSPLSPALVSFASRIIHRTRSLIVKHNNKINIIGTLEGSKAELLEVMQIFSCSLQDDLFAQGPPPLQRLRLTRCNFTWGAPIFPHTLVSLHISRPGALVPVHKLLDILAGTPSLERLYLHNVLEPSWDVSSTRTPILSSLTRASLNEPCCTPLIQLFAASHLGTASSVICEMNNLHNADLLVRSLSHCLGGVAPYSLRVHLPYLRTSGRSCLAVATRRPRRMVTVLIDHGARAGLILHSLNIFSLQNLHHFAFAFVTDDIDTEWIYTLGDLPKLRTLELGNAAALDFIQSLPLLSVQFPALRWLQFNVEIGYEHDIVEFEVDWDVVQESLIEMELQEVSFTGEMWEIADVDWQELTDTGCQVILNDWTAFGNELRFK</sequence>
<protein>
    <submittedName>
        <fullName evidence="1">Uncharacterized protein</fullName>
    </submittedName>
</protein>
<dbReference type="EMBL" id="ML208703">
    <property type="protein sequence ID" value="TFK61029.1"/>
    <property type="molecule type" value="Genomic_DNA"/>
</dbReference>
<name>A0ACD3A5U6_9AGAR</name>
<evidence type="ECO:0000313" key="2">
    <source>
        <dbReference type="Proteomes" id="UP000308600"/>
    </source>
</evidence>
<organism evidence="1 2">
    <name type="scientific">Pluteus cervinus</name>
    <dbReference type="NCBI Taxonomy" id="181527"/>
    <lineage>
        <taxon>Eukaryota</taxon>
        <taxon>Fungi</taxon>
        <taxon>Dikarya</taxon>
        <taxon>Basidiomycota</taxon>
        <taxon>Agaricomycotina</taxon>
        <taxon>Agaricomycetes</taxon>
        <taxon>Agaricomycetidae</taxon>
        <taxon>Agaricales</taxon>
        <taxon>Pluteineae</taxon>
        <taxon>Pluteaceae</taxon>
        <taxon>Pluteus</taxon>
    </lineage>
</organism>
<gene>
    <name evidence="1" type="ORF">BDN72DRAFT_904473</name>
</gene>
<proteinExistence type="predicted"/>
<accession>A0ACD3A5U6</accession>
<dbReference type="Proteomes" id="UP000308600">
    <property type="component" value="Unassembled WGS sequence"/>
</dbReference>
<keyword evidence="2" id="KW-1185">Reference proteome</keyword>